<evidence type="ECO:0000256" key="2">
    <source>
        <dbReference type="ARBA" id="ARBA00010742"/>
    </source>
</evidence>
<dbReference type="EMBL" id="FJOG01000001">
    <property type="protein sequence ID" value="CZR50158.1"/>
    <property type="molecule type" value="Genomic_DNA"/>
</dbReference>
<comment type="similarity">
    <text evidence="2">Belongs to the bacterial solute-binding protein SsuA/TauA family.</text>
</comment>
<dbReference type="AlphaFoldDB" id="A0A1L7WBJ4"/>
<dbReference type="Proteomes" id="UP000184330">
    <property type="component" value="Unassembled WGS sequence"/>
</dbReference>
<reference evidence="5 6" key="1">
    <citation type="submission" date="2016-03" db="EMBL/GenBank/DDBJ databases">
        <authorList>
            <person name="Ploux O."/>
        </authorList>
    </citation>
    <scope>NUCLEOTIDE SEQUENCE [LARGE SCALE GENOMIC DNA]</scope>
    <source>
        <strain evidence="5 6">UAMH 11012</strain>
    </source>
</reference>
<sequence length="346" mass="36762">MLFRLVICAAIVSAADVFNYGAFTQTATYSIANQLGFFAAYGLDVVYHQVPNSTAAYASVLSGEYDLLTGSIDNAVNLRFNSGKNLTVLGQLDQGPDLVLASIPGITNISQLIGKPLIVDSPVSGYAYLLRKVLSSYGLANSDYFFQTVGGTNLRYADLIGGVLPNGSAVYATILTYPFTAYGEVLPAAQQPNILARVSTFENPISSSAFTVAQSALDDGDQSDLLVRFLSAMYAANLYLNKFQNQKCATKAIQTQLSVTSATAALEYVAATNLTSGEISPDKKFTVSQAGLNNIIAVREEFGGFSVASDFDFTAATAPGTGKLIDYSLRDKAILILQRKLLSVGC</sequence>
<name>A0A1L7WBJ4_9HELO</name>
<dbReference type="Pfam" id="PF09084">
    <property type="entry name" value="NMT1"/>
    <property type="match status" value="1"/>
</dbReference>
<dbReference type="InterPro" id="IPR015168">
    <property type="entry name" value="SsuA/THI5"/>
</dbReference>
<keyword evidence="6" id="KW-1185">Reference proteome</keyword>
<dbReference type="GO" id="GO:0042597">
    <property type="term" value="C:periplasmic space"/>
    <property type="evidence" value="ECO:0007669"/>
    <property type="project" value="UniProtKB-SubCell"/>
</dbReference>
<accession>A0A1L7WBJ4</accession>
<evidence type="ECO:0000259" key="4">
    <source>
        <dbReference type="Pfam" id="PF09084"/>
    </source>
</evidence>
<dbReference type="PANTHER" id="PTHR30024:SF47">
    <property type="entry name" value="TAURINE-BINDING PERIPLASMIC PROTEIN"/>
    <property type="match status" value="1"/>
</dbReference>
<organism evidence="5 6">
    <name type="scientific">Phialocephala subalpina</name>
    <dbReference type="NCBI Taxonomy" id="576137"/>
    <lineage>
        <taxon>Eukaryota</taxon>
        <taxon>Fungi</taxon>
        <taxon>Dikarya</taxon>
        <taxon>Ascomycota</taxon>
        <taxon>Pezizomycotina</taxon>
        <taxon>Leotiomycetes</taxon>
        <taxon>Helotiales</taxon>
        <taxon>Mollisiaceae</taxon>
        <taxon>Phialocephala</taxon>
        <taxon>Phialocephala fortinii species complex</taxon>
    </lineage>
</organism>
<evidence type="ECO:0000313" key="6">
    <source>
        <dbReference type="Proteomes" id="UP000184330"/>
    </source>
</evidence>
<protein>
    <recommendedName>
        <fullName evidence="4">SsuA/THI5-like domain-containing protein</fullName>
    </recommendedName>
</protein>
<dbReference type="SUPFAM" id="SSF53850">
    <property type="entry name" value="Periplasmic binding protein-like II"/>
    <property type="match status" value="1"/>
</dbReference>
<evidence type="ECO:0000313" key="5">
    <source>
        <dbReference type="EMBL" id="CZR50158.1"/>
    </source>
</evidence>
<proteinExistence type="inferred from homology"/>
<dbReference type="OrthoDB" id="3471445at2759"/>
<evidence type="ECO:0000256" key="3">
    <source>
        <dbReference type="ARBA" id="ARBA00022729"/>
    </source>
</evidence>
<keyword evidence="3" id="KW-0732">Signal</keyword>
<comment type="subcellular location">
    <subcellularLocation>
        <location evidence="1">Periplasm</location>
    </subcellularLocation>
</comment>
<gene>
    <name evidence="5" type="ORF">PAC_00030</name>
</gene>
<dbReference type="PANTHER" id="PTHR30024">
    <property type="entry name" value="ALIPHATIC SULFONATES-BINDING PROTEIN-RELATED"/>
    <property type="match status" value="1"/>
</dbReference>
<dbReference type="Gene3D" id="3.40.190.10">
    <property type="entry name" value="Periplasmic binding protein-like II"/>
    <property type="match status" value="2"/>
</dbReference>
<evidence type="ECO:0000256" key="1">
    <source>
        <dbReference type="ARBA" id="ARBA00004418"/>
    </source>
</evidence>
<feature type="domain" description="SsuA/THI5-like" evidence="4">
    <location>
        <begin position="25"/>
        <end position="156"/>
    </location>
</feature>